<dbReference type="SMART" id="SM00829">
    <property type="entry name" value="PKS_ER"/>
    <property type="match status" value="1"/>
</dbReference>
<dbReference type="EMBL" id="JARXVC010000016">
    <property type="protein sequence ID" value="MDH6283868.1"/>
    <property type="molecule type" value="Genomic_DNA"/>
</dbReference>
<protein>
    <submittedName>
        <fullName evidence="4">NADPH2:quinone reductase</fullName>
        <ecNumber evidence="4">1.6.5.5</ecNumber>
    </submittedName>
</protein>
<dbReference type="EC" id="1.6.5.5" evidence="4"/>
<keyword evidence="2 4" id="KW-0560">Oxidoreductase</keyword>
<dbReference type="Gene3D" id="3.90.180.10">
    <property type="entry name" value="Medium-chain alcohol dehydrogenases, catalytic domain"/>
    <property type="match status" value="1"/>
</dbReference>
<accession>A0ABT6MHS3</accession>
<keyword evidence="1" id="KW-0521">NADP</keyword>
<proteinExistence type="predicted"/>
<dbReference type="PANTHER" id="PTHR48106">
    <property type="entry name" value="QUINONE OXIDOREDUCTASE PIG3-RELATED"/>
    <property type="match status" value="1"/>
</dbReference>
<dbReference type="GO" id="GO:0003960">
    <property type="term" value="F:quinone reductase (NADPH) activity"/>
    <property type="evidence" value="ECO:0007669"/>
    <property type="project" value="UniProtKB-EC"/>
</dbReference>
<name>A0ABT6MHS3_9NOCA</name>
<dbReference type="SUPFAM" id="SSF51735">
    <property type="entry name" value="NAD(P)-binding Rossmann-fold domains"/>
    <property type="match status" value="1"/>
</dbReference>
<feature type="domain" description="Enoyl reductase (ER)" evidence="3">
    <location>
        <begin position="11"/>
        <end position="307"/>
    </location>
</feature>
<dbReference type="RefSeq" id="WP_280763121.1">
    <property type="nucleotide sequence ID" value="NZ_JARXVC010000016.1"/>
</dbReference>
<comment type="caution">
    <text evidence="4">The sequence shown here is derived from an EMBL/GenBank/DDBJ whole genome shotgun (WGS) entry which is preliminary data.</text>
</comment>
<dbReference type="InterPro" id="IPR036291">
    <property type="entry name" value="NAD(P)-bd_dom_sf"/>
</dbReference>
<evidence type="ECO:0000313" key="5">
    <source>
        <dbReference type="Proteomes" id="UP001160334"/>
    </source>
</evidence>
<sequence length="309" mass="31603">MSKTVVANAYGGPEVLEVIDEDLPAPAPGQVVVEMRAIGVNPIDYKLYSGAFGADPARLPVRPGIEGSGVVVAVGDGDSGVRVGEDVIVYSGTGGYSERVLVSTEDVLPKPESVSWEAAASLLGVGGTAVDALTVTRVGEGDVVVIQGAAGGVGELAVQLAAARGAIVIGVARERHHDFLRTLGATPVEPGDGLPERIRAIAPDGVDAVIDTVGTDEVVDASLALGADLDRIVTIVAFERAARDGFLAIGAGNENSDRIRREARPVLVDMAGHGGLDVLVGTRFPLAEAAAAHRALREPHAPGKFVLVP</sequence>
<dbReference type="InterPro" id="IPR020843">
    <property type="entry name" value="ER"/>
</dbReference>
<dbReference type="InterPro" id="IPR013149">
    <property type="entry name" value="ADH-like_C"/>
</dbReference>
<evidence type="ECO:0000259" key="3">
    <source>
        <dbReference type="SMART" id="SM00829"/>
    </source>
</evidence>
<dbReference type="Gene3D" id="3.40.50.720">
    <property type="entry name" value="NAD(P)-binding Rossmann-like Domain"/>
    <property type="match status" value="1"/>
</dbReference>
<evidence type="ECO:0000256" key="1">
    <source>
        <dbReference type="ARBA" id="ARBA00022857"/>
    </source>
</evidence>
<keyword evidence="5" id="KW-1185">Reference proteome</keyword>
<evidence type="ECO:0000313" key="4">
    <source>
        <dbReference type="EMBL" id="MDH6283868.1"/>
    </source>
</evidence>
<dbReference type="SUPFAM" id="SSF50129">
    <property type="entry name" value="GroES-like"/>
    <property type="match status" value="1"/>
</dbReference>
<dbReference type="Proteomes" id="UP001160334">
    <property type="component" value="Unassembled WGS sequence"/>
</dbReference>
<dbReference type="Pfam" id="PF08240">
    <property type="entry name" value="ADH_N"/>
    <property type="match status" value="1"/>
</dbReference>
<evidence type="ECO:0000256" key="2">
    <source>
        <dbReference type="ARBA" id="ARBA00023002"/>
    </source>
</evidence>
<reference evidence="4 5" key="1">
    <citation type="submission" date="2023-04" db="EMBL/GenBank/DDBJ databases">
        <title>Forest soil microbial communities from Buena Vista Peninsula, Colon Province, Panama.</title>
        <authorList>
            <person name="Bouskill N."/>
        </authorList>
    </citation>
    <scope>NUCLEOTIDE SEQUENCE [LARGE SCALE GENOMIC DNA]</scope>
    <source>
        <strain evidence="4 5">CFH S0262</strain>
    </source>
</reference>
<dbReference type="InterPro" id="IPR013154">
    <property type="entry name" value="ADH-like_N"/>
</dbReference>
<dbReference type="Pfam" id="PF00107">
    <property type="entry name" value="ADH_zinc_N"/>
    <property type="match status" value="1"/>
</dbReference>
<dbReference type="CDD" id="cd05289">
    <property type="entry name" value="MDR_like_2"/>
    <property type="match status" value="1"/>
</dbReference>
<gene>
    <name evidence="4" type="ORF">M2280_005119</name>
</gene>
<dbReference type="InterPro" id="IPR011032">
    <property type="entry name" value="GroES-like_sf"/>
</dbReference>
<organism evidence="4 5">
    <name type="scientific">Prescottella agglutinans</name>
    <dbReference type="NCBI Taxonomy" id="1644129"/>
    <lineage>
        <taxon>Bacteria</taxon>
        <taxon>Bacillati</taxon>
        <taxon>Actinomycetota</taxon>
        <taxon>Actinomycetes</taxon>
        <taxon>Mycobacteriales</taxon>
        <taxon>Nocardiaceae</taxon>
        <taxon>Prescottella</taxon>
    </lineage>
</organism>